<reference evidence="5" key="2">
    <citation type="submission" date="2025-08" db="UniProtKB">
        <authorList>
            <consortium name="RefSeq"/>
        </authorList>
    </citation>
    <scope>IDENTIFICATION</scope>
    <source>
        <tissue evidence="5">Leaf</tissue>
    </source>
</reference>
<evidence type="ECO:0000256" key="3">
    <source>
        <dbReference type="ARBA" id="ARBA00023315"/>
    </source>
</evidence>
<evidence type="ECO:0000313" key="4">
    <source>
        <dbReference type="Proteomes" id="UP000827889"/>
    </source>
</evidence>
<dbReference type="KEGG" id="rarg:115739016"/>
<dbReference type="GO" id="GO:0016746">
    <property type="term" value="F:acyltransferase activity"/>
    <property type="evidence" value="ECO:0007669"/>
    <property type="project" value="UniProtKB-KW"/>
</dbReference>
<dbReference type="PANTHER" id="PTHR31623:SF17">
    <property type="entry name" value="F21J9.9"/>
    <property type="match status" value="1"/>
</dbReference>
<dbReference type="OrthoDB" id="671439at2759"/>
<evidence type="ECO:0000256" key="2">
    <source>
        <dbReference type="ARBA" id="ARBA00022679"/>
    </source>
</evidence>
<keyword evidence="2" id="KW-0808">Transferase</keyword>
<dbReference type="Pfam" id="PF02458">
    <property type="entry name" value="Transferase"/>
    <property type="match status" value="1"/>
</dbReference>
<organism evidence="4 5">
    <name type="scientific">Rhodamnia argentea</name>
    <dbReference type="NCBI Taxonomy" id="178133"/>
    <lineage>
        <taxon>Eukaryota</taxon>
        <taxon>Viridiplantae</taxon>
        <taxon>Streptophyta</taxon>
        <taxon>Embryophyta</taxon>
        <taxon>Tracheophyta</taxon>
        <taxon>Spermatophyta</taxon>
        <taxon>Magnoliopsida</taxon>
        <taxon>eudicotyledons</taxon>
        <taxon>Gunneridae</taxon>
        <taxon>Pentapetalae</taxon>
        <taxon>rosids</taxon>
        <taxon>malvids</taxon>
        <taxon>Myrtales</taxon>
        <taxon>Myrtaceae</taxon>
        <taxon>Myrtoideae</taxon>
        <taxon>Myrteae</taxon>
        <taxon>Australasian group</taxon>
        <taxon>Rhodamnia</taxon>
    </lineage>
</organism>
<name>A0A8B8NYU1_9MYRT</name>
<dbReference type="Proteomes" id="UP000827889">
    <property type="component" value="Chromosome 1"/>
</dbReference>
<comment type="similarity">
    <text evidence="1">Belongs to the plant acyltransferase family.</text>
</comment>
<dbReference type="Gene3D" id="3.30.559.10">
    <property type="entry name" value="Chloramphenicol acetyltransferase-like domain"/>
    <property type="match status" value="2"/>
</dbReference>
<evidence type="ECO:0000313" key="5">
    <source>
        <dbReference type="RefSeq" id="XP_030527727.1"/>
    </source>
</evidence>
<dbReference type="InterPro" id="IPR023213">
    <property type="entry name" value="CAT-like_dom_sf"/>
</dbReference>
<sequence length="436" mass="48789">MKVILEHAETIKPSSPTPPDLRRHSLSFLDQIAPPIFMPLLLFFSKDDPLTNEEKLSKIKRSLSETLTGFYPLAGRLRDNLYVECNDDGVHFVVAQATCRLSEVLESPDPEKLDRLLPFKLYDLGDLATAVQVSFFECGGLCLALCVSHKLADALSFFSFLNSWATVARGDGGQIISPVFESSSLFPPMNLAGFAPSTGILKEGLVTKRFVFDAVSIAALRDKYCNNEKVEAEGQIRRPTRVEALSAFLWRRYMESTQKKPDCTSENDKIYTVLHAVNLRPRMDPPLSDRHFGNISRIALAMPTIDTDEHMIVNQVREAIKEVNTDYVKKLREGEGHLNFMKERSARISKGEIVPFSFTSLCRFPTYEADFGWGKPAWVGSSALPYWNLVSFLDTRDGGGIEAYANLKPEDMALFEKDKELLSLASSSAPPNVKYA</sequence>
<protein>
    <submittedName>
        <fullName evidence="5">Stemmadenine O-acetyltransferase-like</fullName>
    </submittedName>
</protein>
<evidence type="ECO:0000256" key="1">
    <source>
        <dbReference type="ARBA" id="ARBA00009861"/>
    </source>
</evidence>
<dbReference type="PANTHER" id="PTHR31623">
    <property type="entry name" value="F21J9.9"/>
    <property type="match status" value="1"/>
</dbReference>
<proteinExistence type="inferred from homology"/>
<gene>
    <name evidence="5" type="primary">LOC115739016</name>
</gene>
<dbReference type="RefSeq" id="XP_030527727.1">
    <property type="nucleotide sequence ID" value="XM_030671867.2"/>
</dbReference>
<keyword evidence="4" id="KW-1185">Reference proteome</keyword>
<accession>A0A8B8NYU1</accession>
<dbReference type="GeneID" id="115739016"/>
<dbReference type="AlphaFoldDB" id="A0A8B8NYU1"/>
<reference evidence="4" key="1">
    <citation type="submission" date="2025-05" db="UniProtKB">
        <authorList>
            <consortium name="RefSeq"/>
        </authorList>
    </citation>
    <scope>NUCLEOTIDE SEQUENCE [LARGE SCALE GENOMIC DNA]</scope>
</reference>
<keyword evidence="3" id="KW-0012">Acyltransferase</keyword>